<evidence type="ECO:0000313" key="2">
    <source>
        <dbReference type="Proteomes" id="UP000013167"/>
    </source>
</evidence>
<dbReference type="InterPro" id="IPR008928">
    <property type="entry name" value="6-hairpin_glycosidase_sf"/>
</dbReference>
<dbReference type="GO" id="GO:0004553">
    <property type="term" value="F:hydrolase activity, hydrolyzing O-glycosyl compounds"/>
    <property type="evidence" value="ECO:0007669"/>
    <property type="project" value="TreeGrafter"/>
</dbReference>
<keyword evidence="2" id="KW-1185">Reference proteome</keyword>
<name>N0DZ43_9MICO</name>
<reference evidence="1 2" key="1">
    <citation type="journal article" date="2013" name="ISME J.">
        <title>A metabolic model for members of the genus Tetrasphaera involved in enhanced biological phosphorus removal.</title>
        <authorList>
            <person name="Kristiansen R."/>
            <person name="Nguyen H.T.T."/>
            <person name="Saunders A.M."/>
            <person name="Nielsen J.L."/>
            <person name="Wimmer R."/>
            <person name="Le V.Q."/>
            <person name="McIlroy S.J."/>
            <person name="Petrovski S."/>
            <person name="Seviour R.J."/>
            <person name="Calteau A."/>
            <person name="Nielsen K.L."/>
            <person name="Nielsen P.H."/>
        </authorList>
    </citation>
    <scope>NUCLEOTIDE SEQUENCE [LARGE SCALE GENOMIC DNA]</scope>
    <source>
        <strain evidence="1 2">Lp2</strain>
    </source>
</reference>
<dbReference type="PANTHER" id="PTHR31616:SF13">
    <property type="entry name" value="GLUCAN 1,4-ALPHA-GLUCOSIDASE"/>
    <property type="match status" value="1"/>
</dbReference>
<dbReference type="AlphaFoldDB" id="N0DZ43"/>
<dbReference type="GO" id="GO:0005975">
    <property type="term" value="P:carbohydrate metabolic process"/>
    <property type="evidence" value="ECO:0007669"/>
    <property type="project" value="InterPro"/>
</dbReference>
<dbReference type="Proteomes" id="UP000013167">
    <property type="component" value="Unassembled WGS sequence"/>
</dbReference>
<dbReference type="HOGENOM" id="CLU_043768_0_0_11"/>
<proteinExistence type="predicted"/>
<evidence type="ECO:0000313" key="1">
    <source>
        <dbReference type="EMBL" id="CCH68631.1"/>
    </source>
</evidence>
<dbReference type="EMBL" id="CAIZ01000011">
    <property type="protein sequence ID" value="CCH68631.1"/>
    <property type="molecule type" value="Genomic_DNA"/>
</dbReference>
<dbReference type="Gene3D" id="1.50.10.10">
    <property type="match status" value="1"/>
</dbReference>
<dbReference type="eggNOG" id="COG3387">
    <property type="taxonomic scope" value="Bacteria"/>
</dbReference>
<keyword evidence="1" id="KW-0378">Hydrolase</keyword>
<comment type="caution">
    <text evidence="1">The sequence shown here is derived from an EMBL/GenBank/DDBJ whole genome shotgun (WGS) entry which is preliminary data.</text>
</comment>
<protein>
    <submittedName>
        <fullName evidence="1">Glycoside hydrolase 15-related</fullName>
    </submittedName>
</protein>
<dbReference type="RefSeq" id="WP_010851535.1">
    <property type="nucleotide sequence ID" value="NZ_HF570956.1"/>
</dbReference>
<dbReference type="PANTHER" id="PTHR31616">
    <property type="entry name" value="TREHALASE"/>
    <property type="match status" value="1"/>
</dbReference>
<dbReference type="InterPro" id="IPR012341">
    <property type="entry name" value="6hp_glycosidase-like_sf"/>
</dbReference>
<accession>N0DZ43</accession>
<dbReference type="OrthoDB" id="3806982at2"/>
<dbReference type="STRING" id="1193181.BN10_1080029"/>
<gene>
    <name evidence="1" type="ORF">BN10_1080029</name>
</gene>
<dbReference type="SUPFAM" id="SSF48208">
    <property type="entry name" value="Six-hairpin glycosidases"/>
    <property type="match status" value="1"/>
</dbReference>
<organism evidence="1 2">
    <name type="scientific">Phycicoccus elongatus Lp2</name>
    <dbReference type="NCBI Taxonomy" id="1193181"/>
    <lineage>
        <taxon>Bacteria</taxon>
        <taxon>Bacillati</taxon>
        <taxon>Actinomycetota</taxon>
        <taxon>Actinomycetes</taxon>
        <taxon>Micrococcales</taxon>
        <taxon>Intrasporangiaceae</taxon>
        <taxon>Phycicoccus</taxon>
    </lineage>
</organism>
<sequence>MAWADRGAGRVTRPDRRWVLAAGAGLAVATITAGATHVWGPGVPRLHTAPDWYAAHLTNRGARAELDLLNQEWLVSGSVPGRGTDIEDMVRSALLDLRRLTAPSGALAAGAGMKWNYSWPRDAAFGALALACAGHLEEAAAALRFFAPLQLPGGGLESRYLLDGSGVPDARPAQSDGPGWVLWALGSLTAIGLGRLLEAQPSLAVDLRRLATGCLDHLLTSTSAGTTLPVVTADFWEVEQSRASLGLVAPMLAGLRGAATFFTTLDDPGRAARAASAAATFEPVILSHFGPTFQRHGDRGGRDAGTAMLMPPFTDEQPAVLEAWLGYQQGAARASGGLAPGTDWWQHGESWTPQTALVAFNAASSGRAPLAKQWLTWLDSIRTPWGSLPEKVLNDGAPAGPAPLAWTAALVVLAAYELDRDRQIRTDSVANWVR</sequence>